<evidence type="ECO:0000313" key="1">
    <source>
        <dbReference type="EMBL" id="KAK2066178.1"/>
    </source>
</evidence>
<evidence type="ECO:0000313" key="2">
    <source>
        <dbReference type="Proteomes" id="UP001217918"/>
    </source>
</evidence>
<dbReference type="AlphaFoldDB" id="A0AAD9HUX3"/>
<name>A0AAD9HUX3_9PEZI</name>
<gene>
    <name evidence="1" type="ORF">P8C59_000013</name>
</gene>
<proteinExistence type="predicted"/>
<comment type="caution">
    <text evidence="1">The sequence shown here is derived from an EMBL/GenBank/DDBJ whole genome shotgun (WGS) entry which is preliminary data.</text>
</comment>
<reference evidence="1" key="1">
    <citation type="journal article" date="2023" name="Mol. Plant Microbe Interact.">
        <title>Elucidating the Obligate Nature and Biological Capacity of an Invasive Fungal Corn Pathogen.</title>
        <authorList>
            <person name="MacCready J.S."/>
            <person name="Roggenkamp E.M."/>
            <person name="Gdanetz K."/>
            <person name="Chilvers M.I."/>
        </authorList>
    </citation>
    <scope>NUCLEOTIDE SEQUENCE</scope>
    <source>
        <strain evidence="1">PM02</strain>
    </source>
</reference>
<dbReference type="EMBL" id="JAQQPM010000001">
    <property type="protein sequence ID" value="KAK2066178.1"/>
    <property type="molecule type" value="Genomic_DNA"/>
</dbReference>
<dbReference type="Proteomes" id="UP001217918">
    <property type="component" value="Unassembled WGS sequence"/>
</dbReference>
<keyword evidence="2" id="KW-1185">Reference proteome</keyword>
<sequence>MVDRSQKSTAIVGPLEAVNKAPKRLGYSFLTYLTTAATTTTITTSSAANPTTTITITRSSDISFDSPFKGLSSS</sequence>
<accession>A0AAD9HUX3</accession>
<protein>
    <submittedName>
        <fullName evidence="1">Uncharacterized protein</fullName>
    </submittedName>
</protein>
<organism evidence="1 2">
    <name type="scientific">Phyllachora maydis</name>
    <dbReference type="NCBI Taxonomy" id="1825666"/>
    <lineage>
        <taxon>Eukaryota</taxon>
        <taxon>Fungi</taxon>
        <taxon>Dikarya</taxon>
        <taxon>Ascomycota</taxon>
        <taxon>Pezizomycotina</taxon>
        <taxon>Sordariomycetes</taxon>
        <taxon>Sordariomycetidae</taxon>
        <taxon>Phyllachorales</taxon>
        <taxon>Phyllachoraceae</taxon>
        <taxon>Phyllachora</taxon>
    </lineage>
</organism>